<gene>
    <name evidence="2" type="ORF">BAUCODRAFT_549107</name>
</gene>
<organism evidence="2 3">
    <name type="scientific">Baudoinia panamericana (strain UAMH 10762)</name>
    <name type="common">Angels' share fungus</name>
    <name type="synonym">Baudoinia compniacensis (strain UAMH 10762)</name>
    <dbReference type="NCBI Taxonomy" id="717646"/>
    <lineage>
        <taxon>Eukaryota</taxon>
        <taxon>Fungi</taxon>
        <taxon>Dikarya</taxon>
        <taxon>Ascomycota</taxon>
        <taxon>Pezizomycotina</taxon>
        <taxon>Dothideomycetes</taxon>
        <taxon>Dothideomycetidae</taxon>
        <taxon>Mycosphaerellales</taxon>
        <taxon>Teratosphaeriaceae</taxon>
        <taxon>Baudoinia</taxon>
    </lineage>
</organism>
<dbReference type="GeneID" id="19115397"/>
<sequence length="174" mass="18283">MSTTSSYRPANRAYSTTGAGSNSDVYLPASSVYSSASSSSTSSRQSRLSSSGTYQPRSHAGSHIGMTNAGISDPRQRIGYVEDMPAPDWFSSGASRDPYERQKWAGARRVVDSGLFDGVATAERREGDGSVVSSSVSPFGPSTVASWEVGPEDSISQVSGQGGARGRGRRTKDL</sequence>
<reference evidence="2 3" key="1">
    <citation type="journal article" date="2012" name="PLoS Pathog.">
        <title>Diverse lifestyles and strategies of plant pathogenesis encoded in the genomes of eighteen Dothideomycetes fungi.</title>
        <authorList>
            <person name="Ohm R.A."/>
            <person name="Feau N."/>
            <person name="Henrissat B."/>
            <person name="Schoch C.L."/>
            <person name="Horwitz B.A."/>
            <person name="Barry K.W."/>
            <person name="Condon B.J."/>
            <person name="Copeland A.C."/>
            <person name="Dhillon B."/>
            <person name="Glaser F."/>
            <person name="Hesse C.N."/>
            <person name="Kosti I."/>
            <person name="LaButti K."/>
            <person name="Lindquist E.A."/>
            <person name="Lucas S."/>
            <person name="Salamov A.A."/>
            <person name="Bradshaw R.E."/>
            <person name="Ciuffetti L."/>
            <person name="Hamelin R.C."/>
            <person name="Kema G.H.J."/>
            <person name="Lawrence C."/>
            <person name="Scott J.A."/>
            <person name="Spatafora J.W."/>
            <person name="Turgeon B.G."/>
            <person name="de Wit P.J.G.M."/>
            <person name="Zhong S."/>
            <person name="Goodwin S.B."/>
            <person name="Grigoriev I.V."/>
        </authorList>
    </citation>
    <scope>NUCLEOTIDE SEQUENCE [LARGE SCALE GENOMIC DNA]</scope>
    <source>
        <strain evidence="2 3">UAMH 10762</strain>
    </source>
</reference>
<dbReference type="RefSeq" id="XP_007678328.1">
    <property type="nucleotide sequence ID" value="XM_007680138.1"/>
</dbReference>
<feature type="region of interest" description="Disordered" evidence="1">
    <location>
        <begin position="1"/>
        <end position="102"/>
    </location>
</feature>
<keyword evidence="3" id="KW-1185">Reference proteome</keyword>
<protein>
    <submittedName>
        <fullName evidence="2">Uncharacterized protein</fullName>
    </submittedName>
</protein>
<evidence type="ECO:0000256" key="1">
    <source>
        <dbReference type="SAM" id="MobiDB-lite"/>
    </source>
</evidence>
<feature type="region of interest" description="Disordered" evidence="1">
    <location>
        <begin position="122"/>
        <end position="174"/>
    </location>
</feature>
<proteinExistence type="predicted"/>
<dbReference type="EMBL" id="KB445558">
    <property type="protein sequence ID" value="EMC94469.1"/>
    <property type="molecule type" value="Genomic_DNA"/>
</dbReference>
<dbReference type="HOGENOM" id="CLU_1539744_0_0_1"/>
<feature type="compositionally biased region" description="Polar residues" evidence="1">
    <location>
        <begin position="1"/>
        <end position="24"/>
    </location>
</feature>
<evidence type="ECO:0000313" key="2">
    <source>
        <dbReference type="EMBL" id="EMC94469.1"/>
    </source>
</evidence>
<feature type="compositionally biased region" description="Low complexity" evidence="1">
    <location>
        <begin position="30"/>
        <end position="51"/>
    </location>
</feature>
<dbReference type="Proteomes" id="UP000011761">
    <property type="component" value="Unassembled WGS sequence"/>
</dbReference>
<dbReference type="KEGG" id="bcom:BAUCODRAFT_549107"/>
<name>M2N611_BAUPA</name>
<accession>M2N611</accession>
<evidence type="ECO:0000313" key="3">
    <source>
        <dbReference type="Proteomes" id="UP000011761"/>
    </source>
</evidence>
<dbReference type="AlphaFoldDB" id="M2N611"/>